<dbReference type="AlphaFoldDB" id="A0A124GMG3"/>
<name>A0A124GMG3_PICGL</name>
<comment type="caution">
    <text evidence="1">The sequence shown here is derived from an EMBL/GenBank/DDBJ whole genome shotgun (WGS) entry which is preliminary data.</text>
</comment>
<geneLocation type="mitochondrion" evidence="1"/>
<reference evidence="1" key="1">
    <citation type="journal article" date="2015" name="Genome Biol. Evol.">
        <title>Organellar Genomes of White Spruce (Picea glauca): Assembly and Annotation.</title>
        <authorList>
            <person name="Jackman S.D."/>
            <person name="Warren R.L."/>
            <person name="Gibb E.A."/>
            <person name="Vandervalk B.P."/>
            <person name="Mohamadi H."/>
            <person name="Chu J."/>
            <person name="Raymond A."/>
            <person name="Pleasance S."/>
            <person name="Coope R."/>
            <person name="Wildung M.R."/>
            <person name="Ritland C.E."/>
            <person name="Bousquet J."/>
            <person name="Jones S.J."/>
            <person name="Bohlmann J."/>
            <person name="Birol I."/>
        </authorList>
    </citation>
    <scope>NUCLEOTIDE SEQUENCE [LARGE SCALE GENOMIC DNA]</scope>
    <source>
        <tissue evidence="1">Flushing bud</tissue>
    </source>
</reference>
<gene>
    <name evidence="1" type="ORF">ABT39_MTgene2427</name>
</gene>
<accession>A0A124GMG3</accession>
<evidence type="ECO:0000313" key="1">
    <source>
        <dbReference type="EMBL" id="KUM45591.1"/>
    </source>
</evidence>
<sequence>MLSDLQGSHADKQAGTCFLLLDSMQALHTQGMRSNRTCEGMLCSSTGRIPSRQTSEAMQTDCRAGLAIQQRIKTD</sequence>
<keyword evidence="1" id="KW-0496">Mitochondrion</keyword>
<protein>
    <submittedName>
        <fullName evidence="1">Uncharacterized protein</fullName>
    </submittedName>
</protein>
<organism evidence="1">
    <name type="scientific">Picea glauca</name>
    <name type="common">White spruce</name>
    <name type="synonym">Pinus glauca</name>
    <dbReference type="NCBI Taxonomy" id="3330"/>
    <lineage>
        <taxon>Eukaryota</taxon>
        <taxon>Viridiplantae</taxon>
        <taxon>Streptophyta</taxon>
        <taxon>Embryophyta</taxon>
        <taxon>Tracheophyta</taxon>
        <taxon>Spermatophyta</taxon>
        <taxon>Pinopsida</taxon>
        <taxon>Pinidae</taxon>
        <taxon>Conifers I</taxon>
        <taxon>Pinales</taxon>
        <taxon>Pinaceae</taxon>
        <taxon>Picea</taxon>
    </lineage>
</organism>
<proteinExistence type="predicted"/>
<dbReference type="EMBL" id="LKAM01000017">
    <property type="protein sequence ID" value="KUM45591.1"/>
    <property type="molecule type" value="Genomic_DNA"/>
</dbReference>